<name>A0AA85JYE3_TRIRE</name>
<dbReference type="GO" id="GO:0005634">
    <property type="term" value="C:nucleus"/>
    <property type="evidence" value="ECO:0007669"/>
    <property type="project" value="UniProtKB-SubCell"/>
</dbReference>
<dbReference type="GO" id="GO:0005829">
    <property type="term" value="C:cytosol"/>
    <property type="evidence" value="ECO:0007669"/>
    <property type="project" value="TreeGrafter"/>
</dbReference>
<protein>
    <recommendedName>
        <fullName evidence="4">S-methyl-5'-thioadenosine phosphorylase</fullName>
        <ecNumber evidence="4">2.4.2.28</ecNumber>
    </recommendedName>
    <alternativeName>
        <fullName evidence="4">5'-methylthioadenosine phosphorylase</fullName>
        <shortName evidence="4">MTA phosphorylase</shortName>
        <shortName evidence="4">MTAP</shortName>
        <shortName evidence="4">MTAPase</shortName>
    </alternativeName>
</protein>
<comment type="catalytic activity">
    <reaction evidence="4">
        <text>S-methyl-5'-thioadenosine + phosphate = 5-(methylsulfanyl)-alpha-D-ribose 1-phosphate + adenine</text>
        <dbReference type="Rhea" id="RHEA:11852"/>
        <dbReference type="ChEBI" id="CHEBI:16708"/>
        <dbReference type="ChEBI" id="CHEBI:17509"/>
        <dbReference type="ChEBI" id="CHEBI:43474"/>
        <dbReference type="ChEBI" id="CHEBI:58533"/>
        <dbReference type="EC" id="2.4.2.28"/>
    </reaction>
</comment>
<feature type="domain" description="Nucleoside phosphorylase" evidence="5">
    <location>
        <begin position="5"/>
        <end position="264"/>
    </location>
</feature>
<comment type="function">
    <text evidence="4">Catalyzes the reversible phosphorylation of S-methyl-5'-thioadenosine (MTA) to adenine and 5-methylthioribose-1-phosphate. Involved in the breakdown of MTA, a major by-product of polyamine biosynthesis. Responsible for the first step in the methionine salvage pathway after MTA has been generated from S-adenosylmethionine. Has broad substrate specificity with 6-aminopurine nucleosides as preferred substrates.</text>
</comment>
<reference evidence="7" key="2">
    <citation type="submission" date="2023-11" db="UniProtKB">
        <authorList>
            <consortium name="WormBaseParasite"/>
        </authorList>
    </citation>
    <scope>IDENTIFICATION</scope>
</reference>
<feature type="site" description="Important for substrate specificity" evidence="4">
    <location>
        <position position="242"/>
    </location>
</feature>
<dbReference type="CDD" id="cd09010">
    <property type="entry name" value="MTAP_SsMTAPII_like_MTIP"/>
    <property type="match status" value="1"/>
</dbReference>
<dbReference type="GO" id="GO:0017061">
    <property type="term" value="F:S-methyl-5-thioadenosine phosphorylase activity"/>
    <property type="evidence" value="ECO:0007669"/>
    <property type="project" value="UniProtKB-UniRule"/>
</dbReference>
<dbReference type="GO" id="GO:0019509">
    <property type="term" value="P:L-methionine salvage from methylthioadenosine"/>
    <property type="evidence" value="ECO:0007669"/>
    <property type="project" value="UniProtKB-UniRule"/>
</dbReference>
<keyword evidence="4" id="KW-0963">Cytoplasm</keyword>
<keyword evidence="6" id="KW-1185">Reference proteome</keyword>
<evidence type="ECO:0000256" key="4">
    <source>
        <dbReference type="HAMAP-Rule" id="MF_03155"/>
    </source>
</evidence>
<keyword evidence="4" id="KW-0539">Nucleus</keyword>
<evidence type="ECO:0000256" key="1">
    <source>
        <dbReference type="ARBA" id="ARBA00022676"/>
    </source>
</evidence>
<evidence type="ECO:0000259" key="5">
    <source>
        <dbReference type="Pfam" id="PF01048"/>
    </source>
</evidence>
<reference evidence="6" key="1">
    <citation type="submission" date="2022-06" db="EMBL/GenBank/DDBJ databases">
        <authorList>
            <person name="Berger JAMES D."/>
            <person name="Berger JAMES D."/>
        </authorList>
    </citation>
    <scope>NUCLEOTIDE SEQUENCE [LARGE SCALE GENOMIC DNA]</scope>
</reference>
<keyword evidence="3 4" id="KW-0660">Purine salvage</keyword>
<evidence type="ECO:0000256" key="2">
    <source>
        <dbReference type="ARBA" id="ARBA00022679"/>
    </source>
</evidence>
<feature type="binding site" evidence="4">
    <location>
        <position position="205"/>
    </location>
    <ligand>
        <name>substrate</name>
    </ligand>
</feature>
<comment type="similarity">
    <text evidence="4">Belongs to the PNP/MTAP phosphorylase family. MTAP subfamily.</text>
</comment>
<feature type="binding site" evidence="4">
    <location>
        <begin position="229"/>
        <end position="231"/>
    </location>
    <ligand>
        <name>substrate</name>
    </ligand>
</feature>
<dbReference type="Proteomes" id="UP000050795">
    <property type="component" value="Unassembled WGS sequence"/>
</dbReference>
<evidence type="ECO:0000313" key="7">
    <source>
        <dbReference type="WBParaSite" id="TREG1_4940.1"/>
    </source>
</evidence>
<dbReference type="PANTHER" id="PTHR42679:SF2">
    <property type="entry name" value="S-METHYL-5'-THIOADENOSINE PHOSPHORYLASE"/>
    <property type="match status" value="1"/>
</dbReference>
<organism evidence="6 7">
    <name type="scientific">Trichobilharzia regenti</name>
    <name type="common">Nasal bird schistosome</name>
    <dbReference type="NCBI Taxonomy" id="157069"/>
    <lineage>
        <taxon>Eukaryota</taxon>
        <taxon>Metazoa</taxon>
        <taxon>Spiralia</taxon>
        <taxon>Lophotrochozoa</taxon>
        <taxon>Platyhelminthes</taxon>
        <taxon>Trematoda</taxon>
        <taxon>Digenea</taxon>
        <taxon>Strigeidida</taxon>
        <taxon>Schistosomatoidea</taxon>
        <taxon>Schistosomatidae</taxon>
        <taxon>Trichobilharzia</taxon>
    </lineage>
</organism>
<dbReference type="InterPro" id="IPR000845">
    <property type="entry name" value="Nucleoside_phosphorylase_d"/>
</dbReference>
<keyword evidence="1 4" id="KW-0328">Glycosyltransferase</keyword>
<evidence type="ECO:0000256" key="3">
    <source>
        <dbReference type="ARBA" id="ARBA00022726"/>
    </source>
</evidence>
<evidence type="ECO:0000313" key="6">
    <source>
        <dbReference type="Proteomes" id="UP000050795"/>
    </source>
</evidence>
<dbReference type="WBParaSite" id="TREG1_4940.1">
    <property type="protein sequence ID" value="TREG1_4940.1"/>
    <property type="gene ID" value="TREG1_4940"/>
</dbReference>
<dbReference type="Pfam" id="PF01048">
    <property type="entry name" value="PNP_UDP_1"/>
    <property type="match status" value="1"/>
</dbReference>
<dbReference type="GO" id="GO:0006166">
    <property type="term" value="P:purine ribonucleoside salvage"/>
    <property type="evidence" value="ECO:0007669"/>
    <property type="project" value="UniProtKB-KW"/>
</dbReference>
<comment type="subcellular location">
    <subcellularLocation>
        <location evidence="4">Cytoplasm</location>
    </subcellularLocation>
    <subcellularLocation>
        <location evidence="4">Nucleus</location>
    </subcellularLocation>
</comment>
<feature type="site" description="Important for substrate specificity" evidence="4">
    <location>
        <position position="187"/>
    </location>
</feature>
<feature type="binding site" evidence="4">
    <location>
        <position position="206"/>
    </location>
    <ligand>
        <name>phosphate</name>
        <dbReference type="ChEBI" id="CHEBI:43474"/>
    </ligand>
</feature>
<dbReference type="PANTHER" id="PTHR42679">
    <property type="entry name" value="S-METHYL-5'-THIOADENOSINE PHOSPHORYLASE"/>
    <property type="match status" value="1"/>
</dbReference>
<dbReference type="AlphaFoldDB" id="A0AA85JYE3"/>
<feature type="binding site" evidence="4">
    <location>
        <begin position="54"/>
        <end position="55"/>
    </location>
    <ligand>
        <name>phosphate</name>
        <dbReference type="ChEBI" id="CHEBI:43474"/>
    </ligand>
</feature>
<comment type="subunit">
    <text evidence="4">Homotrimer.</text>
</comment>
<keyword evidence="2 4" id="KW-0808">Transferase</keyword>
<accession>A0AA85JYE3</accession>
<dbReference type="Gene3D" id="3.40.50.1580">
    <property type="entry name" value="Nucleoside phosphorylase domain"/>
    <property type="match status" value="1"/>
</dbReference>
<comment type="pathway">
    <text evidence="4">Amino-acid biosynthesis; L-methionine biosynthesis via salvage pathway; S-methyl-5-thio-alpha-D-ribose 1-phosphate from S-methyl-5'-thioadenosine (phosphorylase route): step 1/1.</text>
</comment>
<dbReference type="EC" id="2.4.2.28" evidence="4"/>
<dbReference type="InterPro" id="IPR010044">
    <property type="entry name" value="MTAP"/>
</dbReference>
<dbReference type="HAMAP" id="MF_01963">
    <property type="entry name" value="MTAP"/>
    <property type="match status" value="1"/>
</dbReference>
<dbReference type="InterPro" id="IPR035994">
    <property type="entry name" value="Nucleoside_phosphorylase_sf"/>
</dbReference>
<dbReference type="SUPFAM" id="SSF53167">
    <property type="entry name" value="Purine and uridine phosphorylases"/>
    <property type="match status" value="1"/>
</dbReference>
<feature type="binding site" evidence="4">
    <location>
        <position position="12"/>
    </location>
    <ligand>
        <name>phosphate</name>
        <dbReference type="ChEBI" id="CHEBI:43474"/>
    </ligand>
</feature>
<sequence length="298" mass="32879">MTNIKVGIIGGSGFDDPNLFKQVKVTEVTTQFGNPSDVLTEGLIGDVPCVILPRHGKKHLILPSEVNYRANIWALKEAGCTHILATCACGSLQEHAQPGDFLILDQFFDRTTGREVSFYGSRPGAIKGVLHMPMADPFCEETRQVVIQAAKNLSFDVYDRDSGEPEPKHPCVHTKGSLVTINGPRFSTRFESKVFRSWGLDLVGMTLVPEVSLAREAGLSYASLAIVTDYDCWKADEAHVSVDIVLREFAKSIDKVKKVVLEAVRLIGARDWTKTIEANQLLVQNSRQDLAHAKDTDK</sequence>
<proteinExistence type="inferred from homology"/>
<comment type="caution">
    <text evidence="4">Lacks conserved residue(s) required for the propagation of feature annotation.</text>
</comment>